<keyword evidence="7" id="KW-0479">Metal-binding</keyword>
<dbReference type="GO" id="GO:0061630">
    <property type="term" value="F:ubiquitin protein ligase activity"/>
    <property type="evidence" value="ECO:0000318"/>
    <property type="project" value="GO_Central"/>
</dbReference>
<gene>
    <name evidence="17" type="ORF">DDB_G0275171</name>
</gene>
<keyword evidence="5" id="KW-0808">Transferase</keyword>
<dbReference type="InParanoid" id="Q86I15"/>
<evidence type="ECO:0000256" key="2">
    <source>
        <dbReference type="ARBA" id="ARBA00004167"/>
    </source>
</evidence>
<keyword evidence="6" id="KW-0812">Transmembrane</keyword>
<feature type="compositionally biased region" description="Acidic residues" evidence="15">
    <location>
        <begin position="226"/>
        <end position="241"/>
    </location>
</feature>
<dbReference type="dictyBase" id="DDB_G0275171"/>
<dbReference type="EC" id="2.3.2.31" evidence="4"/>
<dbReference type="Proteomes" id="UP000002195">
    <property type="component" value="Unassembled WGS sequence"/>
</dbReference>
<keyword evidence="13" id="KW-0472">Membrane</keyword>
<dbReference type="GO" id="GO:0006511">
    <property type="term" value="P:ubiquitin-dependent protein catabolic process"/>
    <property type="evidence" value="ECO:0000318"/>
    <property type="project" value="GO_Central"/>
</dbReference>
<keyword evidence="11" id="KW-0862">Zinc</keyword>
<comment type="subcellular location">
    <subcellularLocation>
        <location evidence="2">Membrane</location>
        <topology evidence="2">Single-pass membrane protein</topology>
    </subcellularLocation>
</comment>
<comment type="catalytic activity">
    <reaction evidence="1">
        <text>[E2 ubiquitin-conjugating enzyme]-S-ubiquitinyl-L-cysteine + [acceptor protein]-L-lysine = [E2 ubiquitin-conjugating enzyme]-L-cysteine + [acceptor protein]-N(6)-ubiquitinyl-L-lysine.</text>
        <dbReference type="EC" id="2.3.2.31"/>
    </reaction>
</comment>
<evidence type="ECO:0000256" key="4">
    <source>
        <dbReference type="ARBA" id="ARBA00012251"/>
    </source>
</evidence>
<keyword evidence="9 14" id="KW-0863">Zinc-finger</keyword>
<feature type="domain" description="RING-type" evidence="16">
    <location>
        <begin position="367"/>
        <end position="413"/>
    </location>
</feature>
<dbReference type="PROSITE" id="PS00518">
    <property type="entry name" value="ZF_RING_1"/>
    <property type="match status" value="1"/>
</dbReference>
<accession>Q554E0</accession>
<evidence type="ECO:0000256" key="5">
    <source>
        <dbReference type="ARBA" id="ARBA00022679"/>
    </source>
</evidence>
<dbReference type="Gene3D" id="3.30.40.10">
    <property type="entry name" value="Zinc/RING finger domain, C3HC4 (zinc finger)"/>
    <property type="match status" value="1"/>
</dbReference>
<evidence type="ECO:0000256" key="14">
    <source>
        <dbReference type="PROSITE-ProRule" id="PRU00175"/>
    </source>
</evidence>
<evidence type="ECO:0000256" key="7">
    <source>
        <dbReference type="ARBA" id="ARBA00022723"/>
    </source>
</evidence>
<dbReference type="FunFam" id="3.30.40.10:FF:000051">
    <property type="entry name" value="RBR-type E3 ubiquitin transferase"/>
    <property type="match status" value="1"/>
</dbReference>
<comment type="caution">
    <text evidence="17">The sequence shown here is derived from an EMBL/GenBank/DDBJ whole genome shotgun (WGS) entry which is preliminary data.</text>
</comment>
<dbReference type="Gene3D" id="3.10.110.10">
    <property type="entry name" value="Ubiquitin Conjugating Enzyme"/>
    <property type="match status" value="1"/>
</dbReference>
<dbReference type="GO" id="GO:0000151">
    <property type="term" value="C:ubiquitin ligase complex"/>
    <property type="evidence" value="ECO:0000318"/>
    <property type="project" value="GO_Central"/>
</dbReference>
<dbReference type="GO" id="GO:0008270">
    <property type="term" value="F:zinc ion binding"/>
    <property type="evidence" value="ECO:0007669"/>
    <property type="project" value="UniProtKB-KW"/>
</dbReference>
<dbReference type="PANTHER" id="PTHR11685">
    <property type="entry name" value="RBR FAMILY RING FINGER AND IBR DOMAIN-CONTAINING"/>
    <property type="match status" value="1"/>
</dbReference>
<dbReference type="KEGG" id="ddi:DDB_G0275171"/>
<dbReference type="InterPro" id="IPR001841">
    <property type="entry name" value="Znf_RING"/>
</dbReference>
<protein>
    <recommendedName>
        <fullName evidence="4">RBR-type E3 ubiquitin transferase</fullName>
        <ecNumber evidence="4">2.3.2.31</ecNumber>
    </recommendedName>
</protein>
<dbReference type="GO" id="GO:0016567">
    <property type="term" value="P:protein ubiquitination"/>
    <property type="evidence" value="ECO:0007669"/>
    <property type="project" value="InterPro"/>
</dbReference>
<evidence type="ECO:0000256" key="3">
    <source>
        <dbReference type="ARBA" id="ARBA00004906"/>
    </source>
</evidence>
<dbReference type="InterPro" id="IPR016135">
    <property type="entry name" value="UBQ-conjugating_enzyme/RWD"/>
</dbReference>
<dbReference type="Pfam" id="PF05773">
    <property type="entry name" value="RWD"/>
    <property type="match status" value="1"/>
</dbReference>
<evidence type="ECO:0000256" key="10">
    <source>
        <dbReference type="ARBA" id="ARBA00022786"/>
    </source>
</evidence>
<dbReference type="AlphaFoldDB" id="Q86I15"/>
<dbReference type="InterPro" id="IPR031127">
    <property type="entry name" value="E3_UB_ligase_RBR"/>
</dbReference>
<sequence>MEHYKSKGKHNHNHTQINQKQINEQLYYNNQQFYDDQQPLQHESPGEIKTRSRKNSLLQDKIISDLIKTLQQNEIYTLKQLYRNNFLIIKNTDRCYRLCLSFDLPADRIGLSSFTTKLLENENFEDYCTVSKLPPIFLTFKYNDDYPLLSSLEFFKLECDWLSENCLCTLSNQLITLWNTNINLPIISIWANWLKEESLFFLNLYSIRTTTTIITKQFENDHQNDDNDNDGDNNENNENEDNQGNQVNEDNQDNNGVVEVNDKNNNNNNNNNNEGFKQQQQQQQQKQQLQNQRQQIKSSSSSSLSKSGKIIQQLPLYYEESIISTHYSLTLPPMYINDVQGQDPISYLVSWDIENEVSPHIYNIKVCTLCSSDHYNVDFINIFNCNHNFCQECLSAYVTLNIENDTLESIICPDQDCQVLISPFEIKDLVSTDTYKLYLERLSNNLCEHCDQVLQLLKETDNEININNNNNNNNSHNHHHLK</sequence>
<dbReference type="PaxDb" id="44689-DDB0167459"/>
<dbReference type="PROSITE" id="PS50089">
    <property type="entry name" value="ZF_RING_2"/>
    <property type="match status" value="1"/>
</dbReference>
<comment type="pathway">
    <text evidence="3">Protein modification; protein ubiquitination.</text>
</comment>
<keyword evidence="10" id="KW-0833">Ubl conjugation pathway</keyword>
<evidence type="ECO:0000256" key="13">
    <source>
        <dbReference type="ARBA" id="ARBA00023136"/>
    </source>
</evidence>
<dbReference type="SUPFAM" id="SSF54495">
    <property type="entry name" value="UBC-like"/>
    <property type="match status" value="1"/>
</dbReference>
<evidence type="ECO:0000313" key="17">
    <source>
        <dbReference type="EMBL" id="EAL69866.1"/>
    </source>
</evidence>
<feature type="compositionally biased region" description="Low complexity" evidence="15">
    <location>
        <begin position="242"/>
        <end position="304"/>
    </location>
</feature>
<organism evidence="17 18">
    <name type="scientific">Dictyostelium discoideum</name>
    <name type="common">Social amoeba</name>
    <dbReference type="NCBI Taxonomy" id="44689"/>
    <lineage>
        <taxon>Eukaryota</taxon>
        <taxon>Amoebozoa</taxon>
        <taxon>Evosea</taxon>
        <taxon>Eumycetozoa</taxon>
        <taxon>Dictyostelia</taxon>
        <taxon>Dictyosteliales</taxon>
        <taxon>Dictyosteliaceae</taxon>
        <taxon>Dictyostelium</taxon>
    </lineage>
</organism>
<evidence type="ECO:0000256" key="11">
    <source>
        <dbReference type="ARBA" id="ARBA00022833"/>
    </source>
</evidence>
<reference evidence="17 18" key="1">
    <citation type="journal article" date="2005" name="Nature">
        <title>The genome of the social amoeba Dictyostelium discoideum.</title>
        <authorList>
            <consortium name="The Dictyostelium discoideum Sequencing Consortium"/>
            <person name="Eichinger L."/>
            <person name="Pachebat J.A."/>
            <person name="Glockner G."/>
            <person name="Rajandream M.A."/>
            <person name="Sucgang R."/>
            <person name="Berriman M."/>
            <person name="Song J."/>
            <person name="Olsen R."/>
            <person name="Szafranski K."/>
            <person name="Xu Q."/>
            <person name="Tunggal B."/>
            <person name="Kummerfeld S."/>
            <person name="Madera M."/>
            <person name="Konfortov B.A."/>
            <person name="Rivero F."/>
            <person name="Bankier A.T."/>
            <person name="Lehmann R."/>
            <person name="Hamlin N."/>
            <person name="Davies R."/>
            <person name="Gaudet P."/>
            <person name="Fey P."/>
            <person name="Pilcher K."/>
            <person name="Chen G."/>
            <person name="Saunders D."/>
            <person name="Sodergren E."/>
            <person name="Davis P."/>
            <person name="Kerhornou A."/>
            <person name="Nie X."/>
            <person name="Hall N."/>
            <person name="Anjard C."/>
            <person name="Hemphill L."/>
            <person name="Bason N."/>
            <person name="Farbrother P."/>
            <person name="Desany B."/>
            <person name="Just E."/>
            <person name="Morio T."/>
            <person name="Rost R."/>
            <person name="Churcher C."/>
            <person name="Cooper J."/>
            <person name="Haydock S."/>
            <person name="van Driessche N."/>
            <person name="Cronin A."/>
            <person name="Goodhead I."/>
            <person name="Muzny D."/>
            <person name="Mourier T."/>
            <person name="Pain A."/>
            <person name="Lu M."/>
            <person name="Harper D."/>
            <person name="Lindsay R."/>
            <person name="Hauser H."/>
            <person name="James K."/>
            <person name="Quiles M."/>
            <person name="Madan Babu M."/>
            <person name="Saito T."/>
            <person name="Buchrieser C."/>
            <person name="Wardroper A."/>
            <person name="Felder M."/>
            <person name="Thangavelu M."/>
            <person name="Johnson D."/>
            <person name="Knights A."/>
            <person name="Loulseged H."/>
            <person name="Mungall K."/>
            <person name="Oliver K."/>
            <person name="Price C."/>
            <person name="Quail M.A."/>
            <person name="Urushihara H."/>
            <person name="Hernandez J."/>
            <person name="Rabbinowitsch E."/>
            <person name="Steffen D."/>
            <person name="Sanders M."/>
            <person name="Ma J."/>
            <person name="Kohara Y."/>
            <person name="Sharp S."/>
            <person name="Simmonds M."/>
            <person name="Spiegler S."/>
            <person name="Tivey A."/>
            <person name="Sugano S."/>
            <person name="White B."/>
            <person name="Walker D."/>
            <person name="Woodward J."/>
            <person name="Winckler T."/>
            <person name="Tanaka Y."/>
            <person name="Shaulsky G."/>
            <person name="Schleicher M."/>
            <person name="Weinstock G."/>
            <person name="Rosenthal A."/>
            <person name="Cox E.C."/>
            <person name="Chisholm R.L."/>
            <person name="Gibbs R."/>
            <person name="Loomis W.F."/>
            <person name="Platzer M."/>
            <person name="Kay R.R."/>
            <person name="Williams J."/>
            <person name="Dear P.H."/>
            <person name="Noegel A.A."/>
            <person name="Barrell B."/>
            <person name="Kuspa A."/>
        </authorList>
    </citation>
    <scope>NUCLEOTIDE SEQUENCE [LARGE SCALE GENOMIC DNA]</scope>
    <source>
        <strain evidence="17 18">AX4</strain>
    </source>
</reference>
<dbReference type="eggNOG" id="KOG1814">
    <property type="taxonomic scope" value="Eukaryota"/>
</dbReference>
<name>Q86I15_DICDI</name>
<evidence type="ECO:0000256" key="15">
    <source>
        <dbReference type="SAM" id="MobiDB-lite"/>
    </source>
</evidence>
<dbReference type="SUPFAM" id="SSF57850">
    <property type="entry name" value="RING/U-box"/>
    <property type="match status" value="1"/>
</dbReference>
<dbReference type="RefSeq" id="XP_643771.1">
    <property type="nucleotide sequence ID" value="XM_638679.1"/>
</dbReference>
<dbReference type="InterPro" id="IPR013083">
    <property type="entry name" value="Znf_RING/FYVE/PHD"/>
</dbReference>
<dbReference type="HOGENOM" id="CLU_566756_0_0_1"/>
<evidence type="ECO:0000259" key="16">
    <source>
        <dbReference type="PROSITE" id="PS50089"/>
    </source>
</evidence>
<evidence type="ECO:0000256" key="1">
    <source>
        <dbReference type="ARBA" id="ARBA00001798"/>
    </source>
</evidence>
<evidence type="ECO:0000256" key="9">
    <source>
        <dbReference type="ARBA" id="ARBA00022771"/>
    </source>
</evidence>
<dbReference type="InterPro" id="IPR006575">
    <property type="entry name" value="RWD_dom"/>
</dbReference>
<dbReference type="VEuPathDB" id="AmoebaDB:DDB_G0275171"/>
<dbReference type="InterPro" id="IPR017907">
    <property type="entry name" value="Znf_RING_CS"/>
</dbReference>
<evidence type="ECO:0000256" key="6">
    <source>
        <dbReference type="ARBA" id="ARBA00022692"/>
    </source>
</evidence>
<dbReference type="GeneID" id="8619816"/>
<evidence type="ECO:0000256" key="8">
    <source>
        <dbReference type="ARBA" id="ARBA00022737"/>
    </source>
</evidence>
<feature type="region of interest" description="Disordered" evidence="15">
    <location>
        <begin position="219"/>
        <end position="304"/>
    </location>
</feature>
<evidence type="ECO:0000313" key="18">
    <source>
        <dbReference type="Proteomes" id="UP000002195"/>
    </source>
</evidence>
<proteinExistence type="predicted"/>
<keyword evidence="8" id="KW-0677">Repeat</keyword>
<dbReference type="FunCoup" id="Q86I15">
    <property type="interactions" value="3"/>
</dbReference>
<keyword evidence="12" id="KW-1133">Transmembrane helix</keyword>
<dbReference type="CDD" id="cd23820">
    <property type="entry name" value="RWD_RNF14"/>
    <property type="match status" value="1"/>
</dbReference>
<dbReference type="EMBL" id="AAFI02000013">
    <property type="protein sequence ID" value="EAL69866.1"/>
    <property type="molecule type" value="Genomic_DNA"/>
</dbReference>
<dbReference type="GO" id="GO:0031624">
    <property type="term" value="F:ubiquitin conjugating enzyme binding"/>
    <property type="evidence" value="ECO:0000318"/>
    <property type="project" value="GO_Central"/>
</dbReference>
<evidence type="ECO:0000256" key="12">
    <source>
        <dbReference type="ARBA" id="ARBA00022989"/>
    </source>
</evidence>
<dbReference type="OMA" id="PRNNQSS"/>
<keyword evidence="18" id="KW-1185">Reference proteome</keyword>
<dbReference type="GO" id="GO:0031090">
    <property type="term" value="C:organelle membrane"/>
    <property type="evidence" value="ECO:0007669"/>
    <property type="project" value="UniProtKB-ARBA"/>
</dbReference>
<accession>Q86I15</accession>
<dbReference type="GO" id="GO:0005737">
    <property type="term" value="C:cytoplasm"/>
    <property type="evidence" value="ECO:0000318"/>
    <property type="project" value="GO_Central"/>
</dbReference>